<dbReference type="Pfam" id="PF16328">
    <property type="entry name" value="DUF4961"/>
    <property type="match status" value="1"/>
</dbReference>
<dbReference type="InterPro" id="IPR026444">
    <property type="entry name" value="Secre_tail"/>
</dbReference>
<keyword evidence="4" id="KW-1185">Reference proteome</keyword>
<dbReference type="Pfam" id="PF18962">
    <property type="entry name" value="Por_Secre_tail"/>
    <property type="match status" value="1"/>
</dbReference>
<dbReference type="SUPFAM" id="SSF81296">
    <property type="entry name" value="E set domains"/>
    <property type="match status" value="1"/>
</dbReference>
<dbReference type="AlphaFoldDB" id="A0A239I7H3"/>
<comment type="similarity">
    <text evidence="1">Belongs to the glycosyl hydrolase 13 family.</text>
</comment>
<evidence type="ECO:0000313" key="4">
    <source>
        <dbReference type="Proteomes" id="UP000198432"/>
    </source>
</evidence>
<dbReference type="Proteomes" id="UP000198432">
    <property type="component" value="Unassembled WGS sequence"/>
</dbReference>
<dbReference type="OrthoDB" id="9761875at2"/>
<dbReference type="CDD" id="cd11350">
    <property type="entry name" value="AmyAc_4"/>
    <property type="match status" value="1"/>
</dbReference>
<dbReference type="InterPro" id="IPR006047">
    <property type="entry name" value="GH13_cat_dom"/>
</dbReference>
<organism evidence="3 4">
    <name type="scientific">Pontibacter ummariensis</name>
    <dbReference type="NCBI Taxonomy" id="1610492"/>
    <lineage>
        <taxon>Bacteria</taxon>
        <taxon>Pseudomonadati</taxon>
        <taxon>Bacteroidota</taxon>
        <taxon>Cytophagia</taxon>
        <taxon>Cytophagales</taxon>
        <taxon>Hymenobacteraceae</taxon>
        <taxon>Pontibacter</taxon>
    </lineage>
</organism>
<name>A0A239I7H3_9BACT</name>
<reference evidence="4" key="1">
    <citation type="submission" date="2017-06" db="EMBL/GenBank/DDBJ databases">
        <authorList>
            <person name="Varghese N."/>
            <person name="Submissions S."/>
        </authorList>
    </citation>
    <scope>NUCLEOTIDE SEQUENCE [LARGE SCALE GENOMIC DNA]</scope>
    <source>
        <strain evidence="4">NKM1</strain>
    </source>
</reference>
<evidence type="ECO:0000313" key="3">
    <source>
        <dbReference type="EMBL" id="SNS89431.1"/>
    </source>
</evidence>
<dbReference type="NCBIfam" id="TIGR04183">
    <property type="entry name" value="Por_Secre_tail"/>
    <property type="match status" value="1"/>
</dbReference>
<accession>A0A239I7H3</accession>
<dbReference type="EMBL" id="FZOQ01000016">
    <property type="protein sequence ID" value="SNS89431.1"/>
    <property type="molecule type" value="Genomic_DNA"/>
</dbReference>
<dbReference type="SMART" id="SM00642">
    <property type="entry name" value="Aamy"/>
    <property type="match status" value="1"/>
</dbReference>
<dbReference type="InterPro" id="IPR017853">
    <property type="entry name" value="GH"/>
</dbReference>
<dbReference type="GO" id="GO:0005975">
    <property type="term" value="P:carbohydrate metabolic process"/>
    <property type="evidence" value="ECO:0007669"/>
    <property type="project" value="InterPro"/>
</dbReference>
<protein>
    <submittedName>
        <fullName evidence="3">Por secretion system C-terminal sorting domain-containing protein</fullName>
    </submittedName>
</protein>
<evidence type="ECO:0000256" key="1">
    <source>
        <dbReference type="ARBA" id="ARBA00008061"/>
    </source>
</evidence>
<evidence type="ECO:0000259" key="2">
    <source>
        <dbReference type="SMART" id="SM00642"/>
    </source>
</evidence>
<dbReference type="SUPFAM" id="SSF51445">
    <property type="entry name" value="(Trans)glycosidases"/>
    <property type="match status" value="1"/>
</dbReference>
<gene>
    <name evidence="3" type="ORF">SAMN06296052_11623</name>
</gene>
<dbReference type="InterPro" id="IPR032522">
    <property type="entry name" value="DUF4961"/>
</dbReference>
<dbReference type="Pfam" id="PF00128">
    <property type="entry name" value="Alpha-amylase"/>
    <property type="match status" value="1"/>
</dbReference>
<proteinExistence type="inferred from homology"/>
<dbReference type="Gene3D" id="3.20.20.80">
    <property type="entry name" value="Glycosidases"/>
    <property type="match status" value="1"/>
</dbReference>
<sequence>MLISTKKVFSVFLLLLVAVQVSVLGQVVTTSPAFPTADEPVTLTFDLTQASDTRAEGLLGKTDDVYIWAGAGTTVDGDAFEFQPPGQTNWQQPFEPGKLTYLGDDRWEITLVPREYFDVPADQPIRRLGLVVKNGSGTAQTEDLFVRVYPDELEAEFRNPTEELLFTEANAAIPIEAASSKNATLSLLQDGEVLTSVSDATSLEYSLTPNGEPGVRHEVILKAETATATAADTFYYIIEPEPAVAALPAGVEDGVNYVGPDEVILSLFAPDKEFVYVIGEFNDWLPSEEYLLNRTPDGERYWIRLDGLPVGEEVAYQYLVDGEIVVADPYTEKILDPNNDQYLTAANYPGLKPYPEGATGIVSVLQTDQEPYGWQVDDFERPDADNLVIYELLVRDFLDSRNYETLADTLTYLKRLGVNAIELMPVTEFSGNDSWGYNPTFFFAPDKAYGAENQLKAFIDKAHEMGIAVILDIVLNQADYENPYVKLYWDGDRPAANSPFFNQEATHPFSVFFDFNHESPATQAFVERVTEYWLEEYNFDGFRFDLSKGFTQNQTSSVEAWSAYDPSRVNILKGIYDDIRTYDPDAYLILEHFADNQEETELADYGFMLWGNANHDFRALARGDEADPSWISYQERGWDEPQVIGYIESHDEERLLYDVLENGESSGTYDTQDLTTALNRSKLAAAFALLVPGPKMLWQFGELGYDVSIDHNGRTGAKPVLWEYQQDPERQKLYNVYAALINLKLSQPVFQTDDFNLDYDDPVKRLTLQGEDNTVFVVGNFDVETRTVPANFPREGTWYDYFSGEELSVTNPTEDFVLQPGEFHLFSTAPLPAPQEGLVPWSNSVLSVEEEIAAGKSLVVYPNPTPDDAVVSLTGDYRGSVYVNVLDATGRVLHKLELQKSQQSLRHQLLLQDLAAGLYYLQVEIGSQRSVRKLVKVSR</sequence>
<dbReference type="PANTHER" id="PTHR43002">
    <property type="entry name" value="GLYCOGEN DEBRANCHING ENZYME"/>
    <property type="match status" value="1"/>
</dbReference>
<dbReference type="InterPro" id="IPR014756">
    <property type="entry name" value="Ig_E-set"/>
</dbReference>
<dbReference type="RefSeq" id="WP_089320377.1">
    <property type="nucleotide sequence ID" value="NZ_FZOQ01000016.1"/>
</dbReference>
<feature type="domain" description="Glycosyl hydrolase family 13 catalytic" evidence="2">
    <location>
        <begin position="391"/>
        <end position="744"/>
    </location>
</feature>
<dbReference type="Gene3D" id="2.60.40.10">
    <property type="entry name" value="Immunoglobulins"/>
    <property type="match status" value="1"/>
</dbReference>
<dbReference type="InterPro" id="IPR013783">
    <property type="entry name" value="Ig-like_fold"/>
</dbReference>